<dbReference type="NCBIfam" id="TIGR00739">
    <property type="entry name" value="yajC"/>
    <property type="match status" value="1"/>
</dbReference>
<dbReference type="InterPro" id="IPR003849">
    <property type="entry name" value="Preprotein_translocase_YajC"/>
</dbReference>
<evidence type="ECO:0000256" key="9">
    <source>
        <dbReference type="ARBA" id="ARBA00023010"/>
    </source>
</evidence>
<reference evidence="12 13" key="1">
    <citation type="submission" date="2023-04" db="EMBL/GenBank/DDBJ databases">
        <title>A novel bacteria isolated from coastal sediment.</title>
        <authorList>
            <person name="Liu X.-J."/>
            <person name="Du Z.-J."/>
        </authorList>
    </citation>
    <scope>NUCLEOTIDE SEQUENCE [LARGE SCALE GENOMIC DNA]</scope>
    <source>
        <strain evidence="12 13">SDUM461003</strain>
    </source>
</reference>
<evidence type="ECO:0000256" key="6">
    <source>
        <dbReference type="ARBA" id="ARBA00022692"/>
    </source>
</evidence>
<evidence type="ECO:0000256" key="8">
    <source>
        <dbReference type="ARBA" id="ARBA00022989"/>
    </source>
</evidence>
<comment type="subcellular location">
    <subcellularLocation>
        <location evidence="1">Cell membrane</location>
        <topology evidence="1">Single-pass membrane protein</topology>
    </subcellularLocation>
</comment>
<dbReference type="SMART" id="SM01323">
    <property type="entry name" value="YajC"/>
    <property type="match status" value="1"/>
</dbReference>
<evidence type="ECO:0000256" key="10">
    <source>
        <dbReference type="ARBA" id="ARBA00023136"/>
    </source>
</evidence>
<evidence type="ECO:0000313" key="13">
    <source>
        <dbReference type="Proteomes" id="UP001225316"/>
    </source>
</evidence>
<evidence type="ECO:0000256" key="3">
    <source>
        <dbReference type="ARBA" id="ARBA00014962"/>
    </source>
</evidence>
<name>A0ABU1AVB4_9BACT</name>
<keyword evidence="7" id="KW-0653">Protein transport</keyword>
<evidence type="ECO:0000256" key="1">
    <source>
        <dbReference type="ARBA" id="ARBA00004162"/>
    </source>
</evidence>
<dbReference type="Proteomes" id="UP001225316">
    <property type="component" value="Unassembled WGS sequence"/>
</dbReference>
<dbReference type="PANTHER" id="PTHR33909">
    <property type="entry name" value="SEC TRANSLOCON ACCESSORY COMPLEX SUBUNIT YAJC"/>
    <property type="match status" value="1"/>
</dbReference>
<accession>A0ABU1AVB4</accession>
<evidence type="ECO:0000313" key="12">
    <source>
        <dbReference type="EMBL" id="MDQ8208096.1"/>
    </source>
</evidence>
<sequence>MSIPEISTLLPIAQAAPGGGLGQFLPIILLFVGMWFLIIAPQRKRQKAHDKMLSELKTGDEVITTGGLYGTITNVKDDRFVIRIADSTQVELGKGFVANKVEAAVAK</sequence>
<keyword evidence="6 11" id="KW-0812">Transmembrane</keyword>
<protein>
    <recommendedName>
        <fullName evidence="3">Sec translocon accessory complex subunit YajC</fullName>
    </recommendedName>
</protein>
<dbReference type="PRINTS" id="PR01853">
    <property type="entry name" value="YAJCTRNLCASE"/>
</dbReference>
<dbReference type="Pfam" id="PF02699">
    <property type="entry name" value="YajC"/>
    <property type="match status" value="1"/>
</dbReference>
<keyword evidence="13" id="KW-1185">Reference proteome</keyword>
<proteinExistence type="inferred from homology"/>
<gene>
    <name evidence="12" type="primary">yajC</name>
    <name evidence="12" type="ORF">QEH52_11290</name>
</gene>
<evidence type="ECO:0000256" key="11">
    <source>
        <dbReference type="SAM" id="Phobius"/>
    </source>
</evidence>
<evidence type="ECO:0000256" key="4">
    <source>
        <dbReference type="ARBA" id="ARBA00022448"/>
    </source>
</evidence>
<comment type="similarity">
    <text evidence="2">Belongs to the YajC family.</text>
</comment>
<keyword evidence="9" id="KW-0811">Translocation</keyword>
<comment type="caution">
    <text evidence="12">The sequence shown here is derived from an EMBL/GenBank/DDBJ whole genome shotgun (WGS) entry which is preliminary data.</text>
</comment>
<evidence type="ECO:0000256" key="5">
    <source>
        <dbReference type="ARBA" id="ARBA00022475"/>
    </source>
</evidence>
<evidence type="ECO:0000256" key="2">
    <source>
        <dbReference type="ARBA" id="ARBA00006742"/>
    </source>
</evidence>
<keyword evidence="8 11" id="KW-1133">Transmembrane helix</keyword>
<keyword evidence="5" id="KW-1003">Cell membrane</keyword>
<organism evidence="12 13">
    <name type="scientific">Thalassobacterium maritimum</name>
    <dbReference type="NCBI Taxonomy" id="3041265"/>
    <lineage>
        <taxon>Bacteria</taxon>
        <taxon>Pseudomonadati</taxon>
        <taxon>Verrucomicrobiota</taxon>
        <taxon>Opitutia</taxon>
        <taxon>Puniceicoccales</taxon>
        <taxon>Coraliomargaritaceae</taxon>
        <taxon>Thalassobacterium</taxon>
    </lineage>
</organism>
<dbReference type="RefSeq" id="WP_308950533.1">
    <property type="nucleotide sequence ID" value="NZ_JARXHW010000024.1"/>
</dbReference>
<evidence type="ECO:0000256" key="7">
    <source>
        <dbReference type="ARBA" id="ARBA00022927"/>
    </source>
</evidence>
<dbReference type="EMBL" id="JARXHW010000024">
    <property type="protein sequence ID" value="MDQ8208096.1"/>
    <property type="molecule type" value="Genomic_DNA"/>
</dbReference>
<keyword evidence="4" id="KW-0813">Transport</keyword>
<dbReference type="PANTHER" id="PTHR33909:SF1">
    <property type="entry name" value="SEC TRANSLOCON ACCESSORY COMPLEX SUBUNIT YAJC"/>
    <property type="match status" value="1"/>
</dbReference>
<keyword evidence="10 11" id="KW-0472">Membrane</keyword>
<feature type="transmembrane region" description="Helical" evidence="11">
    <location>
        <begin position="20"/>
        <end position="40"/>
    </location>
</feature>